<feature type="transmembrane region" description="Helical" evidence="8">
    <location>
        <begin position="632"/>
        <end position="650"/>
    </location>
</feature>
<gene>
    <name evidence="10" type="ORF">KGQ19_40270</name>
</gene>
<comment type="similarity">
    <text evidence="6">Belongs to the YccS/YhfK family.</text>
</comment>
<sequence length="886" mass="91326">MGTVTATATVTSGGGGIRAGALRELWDRVVASDPGLVRARMAVSAAVAMSVTLGIEFGYAKAQHDAARAILVAMMLGGMVAIMGAMALTGTASWPKVRTAVFFPVAFGAGMLPGALVAGRTDAMLSMFVVVMFAAVWVRRFGPAFFFYGFMMFMGYFFAAFLGAKVSTLPTLMADLAVGTGVSLLLALTVLRQHSGRTLTRLRGAFAARAGAVARACADLLEARGDARRTLRAARRLHSRGLRLAETALVIEGWLAEPGSTVGDDEANALRRRLLDAQLALDELAHAADALARQGGQPGQPGQPGQGGRGGRGGQGGQGGQGAEAAIRAAELIARREYAAARSAALAILEACVVPAVGAHDGFERPRHARAVEAAEVAEVLPRPRHARVTDTATDLDGISETRDARAIEAAAIHGAYELVDAVALTLPAGADAAAAFEATAIGPTDALRAPLPRFASAAVALADLALARLDGHPVPASAARESTSQHAASGASRPLATSQRFASTAMPAASSQYAASAAMPAAASQRAASVARSSAAPQATSHAAFQATSPAASQRPASAKRPPAASQPFAPAVVLIQGRLPGSAAVAGALPARGRWNPLSRASLPTRQAVQVALAGALAIVLGRHLSETRYYWAVIAAFVAFGGTATRSETSHKALARVLGTSVGIAVGLGLGELTSGHTLLSVVVIVASMSCGFYVVNLTYAGMIFFVTIMVAQLYGVLHELSSSLLELRLKETALGALVGIIVGLVVLPTSTRDTLDAAERAFFDSVIELLRASAAVLDDADEPAYQDLSGHVRAMEERMRQLALVARPMTRPLISGTDTARVRERLAGYASIARRARALADVPLRLVGDRTSGAGLAGTYRALAASIEGRVVVPGASDSVLR</sequence>
<evidence type="ECO:0000256" key="2">
    <source>
        <dbReference type="ARBA" id="ARBA00022475"/>
    </source>
</evidence>
<evidence type="ECO:0000256" key="1">
    <source>
        <dbReference type="ARBA" id="ARBA00004651"/>
    </source>
</evidence>
<feature type="domain" description="Integral membrane bound transporter" evidence="9">
    <location>
        <begin position="619"/>
        <end position="746"/>
    </location>
</feature>
<dbReference type="InterPro" id="IPR049453">
    <property type="entry name" value="Memb_transporter_dom"/>
</dbReference>
<evidence type="ECO:0000313" key="10">
    <source>
        <dbReference type="EMBL" id="MBS2553108.1"/>
    </source>
</evidence>
<evidence type="ECO:0000256" key="8">
    <source>
        <dbReference type="SAM" id="Phobius"/>
    </source>
</evidence>
<feature type="transmembrane region" description="Helical" evidence="8">
    <location>
        <begin position="123"/>
        <end position="138"/>
    </location>
</feature>
<feature type="transmembrane region" description="Helical" evidence="8">
    <location>
        <begin position="736"/>
        <end position="754"/>
    </location>
</feature>
<evidence type="ECO:0000259" key="9">
    <source>
        <dbReference type="Pfam" id="PF13515"/>
    </source>
</evidence>
<evidence type="ECO:0000256" key="3">
    <source>
        <dbReference type="ARBA" id="ARBA00022692"/>
    </source>
</evidence>
<protein>
    <submittedName>
        <fullName evidence="10">FUSC family protein</fullName>
    </submittedName>
</protein>
<dbReference type="PANTHER" id="PTHR30509:SF9">
    <property type="entry name" value="MULTIDRUG RESISTANCE PROTEIN MDTO"/>
    <property type="match status" value="1"/>
</dbReference>
<dbReference type="RefSeq" id="WP_212019336.1">
    <property type="nucleotide sequence ID" value="NZ_JAAFYZ010000231.1"/>
</dbReference>
<comment type="caution">
    <text evidence="10">The sequence shown here is derived from an EMBL/GenBank/DDBJ whole genome shotgun (WGS) entry which is preliminary data.</text>
</comment>
<feature type="transmembrane region" description="Helical" evidence="8">
    <location>
        <begin position="705"/>
        <end position="724"/>
    </location>
</feature>
<keyword evidence="3 8" id="KW-0812">Transmembrane</keyword>
<evidence type="ECO:0000256" key="5">
    <source>
        <dbReference type="ARBA" id="ARBA00023136"/>
    </source>
</evidence>
<feature type="region of interest" description="Disordered" evidence="7">
    <location>
        <begin position="292"/>
        <end position="322"/>
    </location>
</feature>
<keyword evidence="5 8" id="KW-0472">Membrane</keyword>
<feature type="transmembrane region" description="Helical" evidence="8">
    <location>
        <begin position="145"/>
        <end position="166"/>
    </location>
</feature>
<reference evidence="10 11" key="1">
    <citation type="submission" date="2020-02" db="EMBL/GenBank/DDBJ databases">
        <title>Acidophilic actinobacteria isolated from forest soil.</title>
        <authorList>
            <person name="Golinska P."/>
        </authorList>
    </citation>
    <scope>NUCLEOTIDE SEQUENCE [LARGE SCALE GENOMIC DNA]</scope>
    <source>
        <strain evidence="10 11">NL8</strain>
    </source>
</reference>
<name>A0ABS5L430_9ACTN</name>
<feature type="compositionally biased region" description="Low complexity" evidence="7">
    <location>
        <begin position="547"/>
        <end position="566"/>
    </location>
</feature>
<feature type="transmembrane region" description="Helical" evidence="8">
    <location>
        <begin position="66"/>
        <end position="88"/>
    </location>
</feature>
<organism evidence="10 11">
    <name type="scientific">Catenulispora pinistramenti</name>
    <dbReference type="NCBI Taxonomy" id="2705254"/>
    <lineage>
        <taxon>Bacteria</taxon>
        <taxon>Bacillati</taxon>
        <taxon>Actinomycetota</taxon>
        <taxon>Actinomycetes</taxon>
        <taxon>Catenulisporales</taxon>
        <taxon>Catenulisporaceae</taxon>
        <taxon>Catenulispora</taxon>
    </lineage>
</organism>
<accession>A0ABS5L430</accession>
<evidence type="ECO:0000256" key="4">
    <source>
        <dbReference type="ARBA" id="ARBA00022989"/>
    </source>
</evidence>
<dbReference type="EMBL" id="JAAFYZ010000231">
    <property type="protein sequence ID" value="MBS2553108.1"/>
    <property type="molecule type" value="Genomic_DNA"/>
</dbReference>
<keyword evidence="4 8" id="KW-1133">Transmembrane helix</keyword>
<feature type="transmembrane region" description="Helical" evidence="8">
    <location>
        <begin position="172"/>
        <end position="191"/>
    </location>
</feature>
<feature type="compositionally biased region" description="Gly residues" evidence="7">
    <location>
        <begin position="296"/>
        <end position="322"/>
    </location>
</feature>
<evidence type="ECO:0000256" key="6">
    <source>
        <dbReference type="ARBA" id="ARBA00043993"/>
    </source>
</evidence>
<feature type="region of interest" description="Disordered" evidence="7">
    <location>
        <begin position="534"/>
        <end position="566"/>
    </location>
</feature>
<evidence type="ECO:0000256" key="7">
    <source>
        <dbReference type="SAM" id="MobiDB-lite"/>
    </source>
</evidence>
<dbReference type="PANTHER" id="PTHR30509">
    <property type="entry name" value="P-HYDROXYBENZOIC ACID EFFLUX PUMP SUBUNIT-RELATED"/>
    <property type="match status" value="1"/>
</dbReference>
<proteinExistence type="inferred from homology"/>
<keyword evidence="11" id="KW-1185">Reference proteome</keyword>
<comment type="subcellular location">
    <subcellularLocation>
        <location evidence="1">Cell membrane</location>
        <topology evidence="1">Multi-pass membrane protein</topology>
    </subcellularLocation>
</comment>
<keyword evidence="2" id="KW-1003">Cell membrane</keyword>
<evidence type="ECO:0000313" key="11">
    <source>
        <dbReference type="Proteomes" id="UP000730482"/>
    </source>
</evidence>
<dbReference type="Pfam" id="PF13515">
    <property type="entry name" value="FUSC_2"/>
    <property type="match status" value="1"/>
</dbReference>
<feature type="region of interest" description="Disordered" evidence="7">
    <location>
        <begin position="477"/>
        <end position="501"/>
    </location>
</feature>
<dbReference type="Proteomes" id="UP000730482">
    <property type="component" value="Unassembled WGS sequence"/>
</dbReference>